<accession>A0A4C1XPB7</accession>
<proteinExistence type="predicted"/>
<dbReference type="Proteomes" id="UP000299102">
    <property type="component" value="Unassembled WGS sequence"/>
</dbReference>
<organism evidence="2 3">
    <name type="scientific">Eumeta variegata</name>
    <name type="common">Bagworm moth</name>
    <name type="synonym">Eumeta japonica</name>
    <dbReference type="NCBI Taxonomy" id="151549"/>
    <lineage>
        <taxon>Eukaryota</taxon>
        <taxon>Metazoa</taxon>
        <taxon>Ecdysozoa</taxon>
        <taxon>Arthropoda</taxon>
        <taxon>Hexapoda</taxon>
        <taxon>Insecta</taxon>
        <taxon>Pterygota</taxon>
        <taxon>Neoptera</taxon>
        <taxon>Endopterygota</taxon>
        <taxon>Lepidoptera</taxon>
        <taxon>Glossata</taxon>
        <taxon>Ditrysia</taxon>
        <taxon>Tineoidea</taxon>
        <taxon>Psychidae</taxon>
        <taxon>Oiketicinae</taxon>
        <taxon>Eumeta</taxon>
    </lineage>
</organism>
<dbReference type="AlphaFoldDB" id="A0A4C1XPB7"/>
<evidence type="ECO:0000313" key="3">
    <source>
        <dbReference type="Proteomes" id="UP000299102"/>
    </source>
</evidence>
<sequence length="216" mass="23783">MPNAPKEVLTSKYSEVKNPPGDCHAVGIRLRNIKLLSARRLPPSSKKCTGNAVAAGRGMTLILLRLLCLRKRFRQRLQARARVIGSRPHVTNLNSASGSSTRSAPEDHVKPSARKAVGDDVYNNPRPALRRRALKMQNPYFETRKGYGRLLALDIVTAIAATVASSAASDLRWTDVEVLKSKSLNLKEEYCEKTCCSSEVIKTDKTTAVSVCMLLH</sequence>
<feature type="compositionally biased region" description="Polar residues" evidence="1">
    <location>
        <begin position="89"/>
        <end position="103"/>
    </location>
</feature>
<dbReference type="EMBL" id="BGZK01000912">
    <property type="protein sequence ID" value="GBP64883.1"/>
    <property type="molecule type" value="Genomic_DNA"/>
</dbReference>
<name>A0A4C1XPB7_EUMVA</name>
<feature type="region of interest" description="Disordered" evidence="1">
    <location>
        <begin position="89"/>
        <end position="121"/>
    </location>
</feature>
<comment type="caution">
    <text evidence="2">The sequence shown here is derived from an EMBL/GenBank/DDBJ whole genome shotgun (WGS) entry which is preliminary data.</text>
</comment>
<evidence type="ECO:0000313" key="2">
    <source>
        <dbReference type="EMBL" id="GBP64883.1"/>
    </source>
</evidence>
<gene>
    <name evidence="2" type="ORF">EVAR_49816_1</name>
</gene>
<reference evidence="2 3" key="1">
    <citation type="journal article" date="2019" name="Commun. Biol.">
        <title>The bagworm genome reveals a unique fibroin gene that provides high tensile strength.</title>
        <authorList>
            <person name="Kono N."/>
            <person name="Nakamura H."/>
            <person name="Ohtoshi R."/>
            <person name="Tomita M."/>
            <person name="Numata K."/>
            <person name="Arakawa K."/>
        </authorList>
    </citation>
    <scope>NUCLEOTIDE SEQUENCE [LARGE SCALE GENOMIC DNA]</scope>
</reference>
<evidence type="ECO:0000256" key="1">
    <source>
        <dbReference type="SAM" id="MobiDB-lite"/>
    </source>
</evidence>
<keyword evidence="3" id="KW-1185">Reference proteome</keyword>
<protein>
    <submittedName>
        <fullName evidence="2">Uncharacterized protein</fullName>
    </submittedName>
</protein>